<reference evidence="2" key="2">
    <citation type="submission" date="2023-06" db="EMBL/GenBank/DDBJ databases">
        <authorList>
            <person name="Ma L."/>
            <person name="Liu K.-W."/>
            <person name="Li Z."/>
            <person name="Hsiao Y.-Y."/>
            <person name="Qi Y."/>
            <person name="Fu T."/>
            <person name="Tang G."/>
            <person name="Zhang D."/>
            <person name="Sun W.-H."/>
            <person name="Liu D.-K."/>
            <person name="Li Y."/>
            <person name="Chen G.-Z."/>
            <person name="Liu X.-D."/>
            <person name="Liao X.-Y."/>
            <person name="Jiang Y.-T."/>
            <person name="Yu X."/>
            <person name="Hao Y."/>
            <person name="Huang J."/>
            <person name="Zhao X.-W."/>
            <person name="Ke S."/>
            <person name="Chen Y.-Y."/>
            <person name="Wu W.-L."/>
            <person name="Hsu J.-L."/>
            <person name="Lin Y.-F."/>
            <person name="Huang M.-D."/>
            <person name="Li C.-Y."/>
            <person name="Huang L."/>
            <person name="Wang Z.-W."/>
            <person name="Zhao X."/>
            <person name="Zhong W.-Y."/>
            <person name="Peng D.-H."/>
            <person name="Ahmad S."/>
            <person name="Lan S."/>
            <person name="Zhang J.-S."/>
            <person name="Tsai W.-C."/>
            <person name="Van De Peer Y."/>
            <person name="Liu Z.-J."/>
        </authorList>
    </citation>
    <scope>NUCLEOTIDE SEQUENCE</scope>
    <source>
        <strain evidence="2">CP</strain>
        <tissue evidence="2">Leaves</tissue>
    </source>
</reference>
<protein>
    <submittedName>
        <fullName evidence="2">F-box/LRR-repeat protein</fullName>
    </submittedName>
</protein>
<evidence type="ECO:0000313" key="2">
    <source>
        <dbReference type="EMBL" id="KAK1323967.1"/>
    </source>
</evidence>
<name>A0AAV9FE04_ACOCL</name>
<evidence type="ECO:0000259" key="1">
    <source>
        <dbReference type="PROSITE" id="PS50181"/>
    </source>
</evidence>
<dbReference type="PANTHER" id="PTHR34145:SF28">
    <property type="entry name" value="F-BOX DOMAIN-CONTAINING PROTEIN"/>
    <property type="match status" value="1"/>
</dbReference>
<dbReference type="Proteomes" id="UP001180020">
    <property type="component" value="Unassembled WGS sequence"/>
</dbReference>
<dbReference type="InterPro" id="IPR055357">
    <property type="entry name" value="LRR_At1g61320_AtMIF1"/>
</dbReference>
<dbReference type="InterPro" id="IPR036047">
    <property type="entry name" value="F-box-like_dom_sf"/>
</dbReference>
<feature type="domain" description="F-box" evidence="1">
    <location>
        <begin position="2"/>
        <end position="50"/>
    </location>
</feature>
<keyword evidence="3" id="KW-1185">Reference proteome</keyword>
<gene>
    <name evidence="2" type="ORF">QJS10_CPA02g00834</name>
</gene>
<dbReference type="PROSITE" id="PS50181">
    <property type="entry name" value="FBOX"/>
    <property type="match status" value="1"/>
</dbReference>
<evidence type="ECO:0000313" key="3">
    <source>
        <dbReference type="Proteomes" id="UP001180020"/>
    </source>
</evidence>
<dbReference type="EMBL" id="JAUJYO010000002">
    <property type="protein sequence ID" value="KAK1323967.1"/>
    <property type="molecule type" value="Genomic_DNA"/>
</dbReference>
<reference evidence="2" key="1">
    <citation type="journal article" date="2023" name="Nat. Commun.">
        <title>Diploid and tetraploid genomes of Acorus and the evolution of monocots.</title>
        <authorList>
            <person name="Ma L."/>
            <person name="Liu K.W."/>
            <person name="Li Z."/>
            <person name="Hsiao Y.Y."/>
            <person name="Qi Y."/>
            <person name="Fu T."/>
            <person name="Tang G.D."/>
            <person name="Zhang D."/>
            <person name="Sun W.H."/>
            <person name="Liu D.K."/>
            <person name="Li Y."/>
            <person name="Chen G.Z."/>
            <person name="Liu X.D."/>
            <person name="Liao X.Y."/>
            <person name="Jiang Y.T."/>
            <person name="Yu X."/>
            <person name="Hao Y."/>
            <person name="Huang J."/>
            <person name="Zhao X.W."/>
            <person name="Ke S."/>
            <person name="Chen Y.Y."/>
            <person name="Wu W.L."/>
            <person name="Hsu J.L."/>
            <person name="Lin Y.F."/>
            <person name="Huang M.D."/>
            <person name="Li C.Y."/>
            <person name="Huang L."/>
            <person name="Wang Z.W."/>
            <person name="Zhao X."/>
            <person name="Zhong W.Y."/>
            <person name="Peng D.H."/>
            <person name="Ahmad S."/>
            <person name="Lan S."/>
            <person name="Zhang J.S."/>
            <person name="Tsai W.C."/>
            <person name="Van de Peer Y."/>
            <person name="Liu Z.J."/>
        </authorList>
    </citation>
    <scope>NUCLEOTIDE SEQUENCE</scope>
    <source>
        <strain evidence="2">CP</strain>
    </source>
</reference>
<dbReference type="Pfam" id="PF00646">
    <property type="entry name" value="F-box"/>
    <property type="match status" value="1"/>
</dbReference>
<dbReference type="Pfam" id="PF23622">
    <property type="entry name" value="LRR_At1g61320_AtMIF1"/>
    <property type="match status" value="1"/>
</dbReference>
<dbReference type="SUPFAM" id="SSF81383">
    <property type="entry name" value="F-box domain"/>
    <property type="match status" value="1"/>
</dbReference>
<organism evidence="2 3">
    <name type="scientific">Acorus calamus</name>
    <name type="common">Sweet flag</name>
    <dbReference type="NCBI Taxonomy" id="4465"/>
    <lineage>
        <taxon>Eukaryota</taxon>
        <taxon>Viridiplantae</taxon>
        <taxon>Streptophyta</taxon>
        <taxon>Embryophyta</taxon>
        <taxon>Tracheophyta</taxon>
        <taxon>Spermatophyta</taxon>
        <taxon>Magnoliopsida</taxon>
        <taxon>Liliopsida</taxon>
        <taxon>Acoraceae</taxon>
        <taxon>Acorus</taxon>
    </lineage>
</organism>
<dbReference type="InterPro" id="IPR053781">
    <property type="entry name" value="F-box_AtFBL13-like"/>
</dbReference>
<proteinExistence type="predicted"/>
<accession>A0AAV9FE04</accession>
<dbReference type="AlphaFoldDB" id="A0AAV9FE04"/>
<comment type="caution">
    <text evidence="2">The sequence shown here is derived from an EMBL/GenBank/DDBJ whole genome shotgun (WGS) entry which is preliminary data.</text>
</comment>
<sequence>MEDRITALPDNIICSILSLLSMRDAVRTSVLSSKWRYLALFYPNLSFESNNILGNRFSIERFDVLDDNERIEFRLKKKLNFVKAVDQFFALRPYGVKMKSLRICLSLDVDHASHLDQWIEFAFSSDIESLHLALRESMFNKPGRENYKGDLINFSFAKVEQVKNIGFDCEGYCPRWIKYAFTNMPPLLPRLESLNLFSHEIRTEFIPDYFPQFTYLKKLEVTHSAAPEYDHLWMITILRACPIVEEIHINFITLGVDDMIYKGEVAKLEPRCPLNRLKVVELSGFTCFWSQIDLAVRILRNAVVLETMTIDCRLKMENDDGELEILGYYDYVRRWRRRINRFLSKRVPEGAKLVIL</sequence>
<dbReference type="InterPro" id="IPR001810">
    <property type="entry name" value="F-box_dom"/>
</dbReference>
<dbReference type="CDD" id="cd22160">
    <property type="entry name" value="F-box_AtFBL13-like"/>
    <property type="match status" value="1"/>
</dbReference>
<dbReference type="Gene3D" id="1.20.1280.50">
    <property type="match status" value="1"/>
</dbReference>
<dbReference type="InterPro" id="IPR053772">
    <property type="entry name" value="At1g61320/At1g61330-like"/>
</dbReference>
<dbReference type="PANTHER" id="PTHR34145">
    <property type="entry name" value="OS02G0105600 PROTEIN"/>
    <property type="match status" value="1"/>
</dbReference>